<sequence>MTQEQPIFSIVMPVYGVEDYIAQAISCIQAQTCPAWELICVDDATPDASARIAEQAAQSDERIRVVHHDANKGLSEARNTGMAAARGTYLWMPDPDDTYEPTLLQDCLDALQENPAHVTVFGVDECYFDAQGAFLYNHAITPTRQLLSSAAELRPHVVELERQTLLGYAWNKIYDLAYLRTTGARFETVKLIEDIAFNVAVFQNLDSLNVLASTPYHYARRLRDNLTNKFIPEYYELHRRRIGMLADQQRSWGTLDGETRATLGSLFARYVLSALERNCDPQAHMSHADRKVWIRKTFSDELYRDLIPHAQAQNSRALALCLRPLKARRTGTCLALGRLIHIARGKLLPLFTRIKSGR</sequence>
<feature type="domain" description="Glycosyltransferase 2-like" evidence="3">
    <location>
        <begin position="9"/>
        <end position="127"/>
    </location>
</feature>
<gene>
    <name evidence="4" type="ORF">SAMN02910314_01694</name>
</gene>
<dbReference type="Proteomes" id="UP000182975">
    <property type="component" value="Unassembled WGS sequence"/>
</dbReference>
<dbReference type="AlphaFoldDB" id="A0A172RXB1"/>
<dbReference type="Pfam" id="PF00535">
    <property type="entry name" value="Glycos_transf_2"/>
    <property type="match status" value="1"/>
</dbReference>
<accession>A0A172RXB1</accession>
<evidence type="ECO:0000313" key="5">
    <source>
        <dbReference type="Proteomes" id="UP000182975"/>
    </source>
</evidence>
<keyword evidence="2 4" id="KW-0808">Transferase</keyword>
<dbReference type="PANTHER" id="PTHR22916">
    <property type="entry name" value="GLYCOSYLTRANSFERASE"/>
    <property type="match status" value="1"/>
</dbReference>
<name>A0A172RXB1_9ACTN</name>
<proteinExistence type="predicted"/>
<dbReference type="InterPro" id="IPR029044">
    <property type="entry name" value="Nucleotide-diphossugar_trans"/>
</dbReference>
<evidence type="ECO:0000313" key="4">
    <source>
        <dbReference type="EMBL" id="SEO94176.1"/>
    </source>
</evidence>
<organism evidence="4 5">
    <name type="scientific">Denitrobacterium detoxificans</name>
    <dbReference type="NCBI Taxonomy" id="79604"/>
    <lineage>
        <taxon>Bacteria</taxon>
        <taxon>Bacillati</taxon>
        <taxon>Actinomycetota</taxon>
        <taxon>Coriobacteriia</taxon>
        <taxon>Eggerthellales</taxon>
        <taxon>Eggerthellaceae</taxon>
        <taxon>Denitrobacterium</taxon>
    </lineage>
</organism>
<dbReference type="PATRIC" id="fig|79604.3.peg.733"/>
<dbReference type="Gene3D" id="3.90.550.10">
    <property type="entry name" value="Spore Coat Polysaccharide Biosynthesis Protein SpsA, Chain A"/>
    <property type="match status" value="1"/>
</dbReference>
<dbReference type="InterPro" id="IPR001173">
    <property type="entry name" value="Glyco_trans_2-like"/>
</dbReference>
<dbReference type="CDD" id="cd00761">
    <property type="entry name" value="Glyco_tranf_GTA_type"/>
    <property type="match status" value="1"/>
</dbReference>
<dbReference type="OrthoDB" id="3189257at2"/>
<keyword evidence="1" id="KW-0328">Glycosyltransferase</keyword>
<dbReference type="STRING" id="79604.AAY81_03600"/>
<dbReference type="KEGG" id="ddt:AAY81_03600"/>
<evidence type="ECO:0000256" key="2">
    <source>
        <dbReference type="ARBA" id="ARBA00022679"/>
    </source>
</evidence>
<evidence type="ECO:0000256" key="1">
    <source>
        <dbReference type="ARBA" id="ARBA00022676"/>
    </source>
</evidence>
<dbReference type="PANTHER" id="PTHR22916:SF51">
    <property type="entry name" value="GLYCOSYLTRANSFERASE EPSH-RELATED"/>
    <property type="match status" value="1"/>
</dbReference>
<dbReference type="RefSeq" id="WP_066661464.1">
    <property type="nucleotide sequence ID" value="NZ_CP011402.1"/>
</dbReference>
<keyword evidence="5" id="KW-1185">Reference proteome</keyword>
<evidence type="ECO:0000259" key="3">
    <source>
        <dbReference type="Pfam" id="PF00535"/>
    </source>
</evidence>
<dbReference type="EMBL" id="FOEC01000012">
    <property type="protein sequence ID" value="SEO94176.1"/>
    <property type="molecule type" value="Genomic_DNA"/>
</dbReference>
<protein>
    <submittedName>
        <fullName evidence="4">Glycosyl transferase family 2</fullName>
    </submittedName>
</protein>
<dbReference type="GO" id="GO:0016757">
    <property type="term" value="F:glycosyltransferase activity"/>
    <property type="evidence" value="ECO:0007669"/>
    <property type="project" value="UniProtKB-KW"/>
</dbReference>
<reference evidence="5" key="1">
    <citation type="submission" date="2016-10" db="EMBL/GenBank/DDBJ databases">
        <authorList>
            <person name="Varghese N."/>
        </authorList>
    </citation>
    <scope>NUCLEOTIDE SEQUENCE [LARGE SCALE GENOMIC DNA]</scope>
    <source>
        <strain evidence="5">DSM 21843</strain>
    </source>
</reference>
<dbReference type="SUPFAM" id="SSF53448">
    <property type="entry name" value="Nucleotide-diphospho-sugar transferases"/>
    <property type="match status" value="1"/>
</dbReference>